<reference evidence="3 4" key="2">
    <citation type="submission" date="2018-10" db="EMBL/GenBank/DDBJ databases">
        <authorList>
            <consortium name="Pathogen Informatics"/>
        </authorList>
    </citation>
    <scope>NUCLEOTIDE SEQUENCE [LARGE SCALE GENOMIC DNA]</scope>
</reference>
<keyword evidence="2" id="KW-0812">Transmembrane</keyword>
<feature type="compositionally biased region" description="Polar residues" evidence="1">
    <location>
        <begin position="152"/>
        <end position="162"/>
    </location>
</feature>
<protein>
    <submittedName>
        <fullName evidence="5">APP_amyloid domain-containing protein</fullName>
    </submittedName>
</protein>
<keyword evidence="4" id="KW-1185">Reference proteome</keyword>
<gene>
    <name evidence="3" type="ORF">EVEC_LOCUS10077</name>
</gene>
<dbReference type="Proteomes" id="UP000274131">
    <property type="component" value="Unassembled WGS sequence"/>
</dbReference>
<proteinExistence type="predicted"/>
<feature type="region of interest" description="Disordered" evidence="1">
    <location>
        <begin position="141"/>
        <end position="191"/>
    </location>
</feature>
<evidence type="ECO:0000256" key="2">
    <source>
        <dbReference type="SAM" id="Phobius"/>
    </source>
</evidence>
<accession>A0A0N4VIT1</accession>
<feature type="transmembrane region" description="Helical" evidence="2">
    <location>
        <begin position="26"/>
        <end position="46"/>
    </location>
</feature>
<dbReference type="EMBL" id="UXUI01010520">
    <property type="protein sequence ID" value="VDD95326.1"/>
    <property type="molecule type" value="Genomic_DNA"/>
</dbReference>
<reference evidence="5" key="1">
    <citation type="submission" date="2017-02" db="UniProtKB">
        <authorList>
            <consortium name="WormBaseParasite"/>
        </authorList>
    </citation>
    <scope>IDENTIFICATION</scope>
</reference>
<dbReference type="WBParaSite" id="EVEC_0001075201-mRNA-1">
    <property type="protein sequence ID" value="EVEC_0001075201-mRNA-1"/>
    <property type="gene ID" value="EVEC_0001075201"/>
</dbReference>
<evidence type="ECO:0000313" key="4">
    <source>
        <dbReference type="Proteomes" id="UP000274131"/>
    </source>
</evidence>
<name>A0A0N4VIT1_ENTVE</name>
<dbReference type="AlphaFoldDB" id="A0A0N4VIT1"/>
<keyword evidence="2" id="KW-0472">Membrane</keyword>
<feature type="compositionally biased region" description="Basic residues" evidence="1">
    <location>
        <begin position="169"/>
        <end position="191"/>
    </location>
</feature>
<evidence type="ECO:0000256" key="1">
    <source>
        <dbReference type="SAM" id="MobiDB-lite"/>
    </source>
</evidence>
<sequence>MASDLAEQEHLYDTDVEDEEDTVYDIAGLTTIVVAIIITIACFVHAQKKKVKQITAVPARAGGEVIPRYYEVGGPEYSSTPQLLYDEPYYSGKRSEDLSEIEDSSNQGSGMIPIHDHAHHRQPLPIPTDTQPPLIPIDIQPPPIFTIEEPLPTSTDEQSLPSQEAEKITKKKKKKHGGSHHHHKHHHSPPT</sequence>
<organism evidence="5">
    <name type="scientific">Enterobius vermicularis</name>
    <name type="common">Human pinworm</name>
    <dbReference type="NCBI Taxonomy" id="51028"/>
    <lineage>
        <taxon>Eukaryota</taxon>
        <taxon>Metazoa</taxon>
        <taxon>Ecdysozoa</taxon>
        <taxon>Nematoda</taxon>
        <taxon>Chromadorea</taxon>
        <taxon>Rhabditida</taxon>
        <taxon>Spirurina</taxon>
        <taxon>Oxyuridomorpha</taxon>
        <taxon>Oxyuroidea</taxon>
        <taxon>Oxyuridae</taxon>
        <taxon>Enterobius</taxon>
    </lineage>
</organism>
<evidence type="ECO:0000313" key="3">
    <source>
        <dbReference type="EMBL" id="VDD95326.1"/>
    </source>
</evidence>
<evidence type="ECO:0000313" key="5">
    <source>
        <dbReference type="WBParaSite" id="EVEC_0001075201-mRNA-1"/>
    </source>
</evidence>
<keyword evidence="2" id="KW-1133">Transmembrane helix</keyword>